<comment type="caution">
    <text evidence="1">The sequence shown here is derived from an EMBL/GenBank/DDBJ whole genome shotgun (WGS) entry which is preliminary data.</text>
</comment>
<accession>A0A6G0YSJ1</accession>
<protein>
    <submittedName>
        <fullName evidence="1">Uncharacterized protein</fullName>
    </submittedName>
</protein>
<evidence type="ECO:0000313" key="2">
    <source>
        <dbReference type="Proteomes" id="UP000478052"/>
    </source>
</evidence>
<name>A0A6G0YSJ1_APHCR</name>
<organism evidence="1 2">
    <name type="scientific">Aphis craccivora</name>
    <name type="common">Cowpea aphid</name>
    <dbReference type="NCBI Taxonomy" id="307492"/>
    <lineage>
        <taxon>Eukaryota</taxon>
        <taxon>Metazoa</taxon>
        <taxon>Ecdysozoa</taxon>
        <taxon>Arthropoda</taxon>
        <taxon>Hexapoda</taxon>
        <taxon>Insecta</taxon>
        <taxon>Pterygota</taxon>
        <taxon>Neoptera</taxon>
        <taxon>Paraneoptera</taxon>
        <taxon>Hemiptera</taxon>
        <taxon>Sternorrhyncha</taxon>
        <taxon>Aphidomorpha</taxon>
        <taxon>Aphidoidea</taxon>
        <taxon>Aphididae</taxon>
        <taxon>Aphidini</taxon>
        <taxon>Aphis</taxon>
        <taxon>Aphis</taxon>
    </lineage>
</organism>
<proteinExistence type="predicted"/>
<reference evidence="1 2" key="1">
    <citation type="submission" date="2019-08" db="EMBL/GenBank/DDBJ databases">
        <title>Whole genome of Aphis craccivora.</title>
        <authorList>
            <person name="Voronova N.V."/>
            <person name="Shulinski R.S."/>
            <person name="Bandarenka Y.V."/>
            <person name="Zhorov D.G."/>
            <person name="Warner D."/>
        </authorList>
    </citation>
    <scope>NUCLEOTIDE SEQUENCE [LARGE SCALE GENOMIC DNA]</scope>
    <source>
        <strain evidence="1">180601</strain>
        <tissue evidence="1">Whole Body</tissue>
    </source>
</reference>
<dbReference type="AlphaFoldDB" id="A0A6G0YSJ1"/>
<gene>
    <name evidence="1" type="ORF">FWK35_00029895</name>
</gene>
<sequence>MSVQPSRTDVYASILTKYVGHTNYCLMMTTQPTF</sequence>
<dbReference type="EMBL" id="VUJU01002629">
    <property type="protein sequence ID" value="KAF0760592.1"/>
    <property type="molecule type" value="Genomic_DNA"/>
</dbReference>
<dbReference type="Proteomes" id="UP000478052">
    <property type="component" value="Unassembled WGS sequence"/>
</dbReference>
<keyword evidence="2" id="KW-1185">Reference proteome</keyword>
<evidence type="ECO:0000313" key="1">
    <source>
        <dbReference type="EMBL" id="KAF0760592.1"/>
    </source>
</evidence>